<evidence type="ECO:0000259" key="2">
    <source>
        <dbReference type="Pfam" id="PF08458"/>
    </source>
</evidence>
<accession>A0A835FHP8</accession>
<dbReference type="GO" id="GO:0009734">
    <property type="term" value="P:auxin-activated signaling pathway"/>
    <property type="evidence" value="ECO:0007669"/>
    <property type="project" value="TreeGrafter"/>
</dbReference>
<gene>
    <name evidence="3" type="ORF">HU200_011301</name>
</gene>
<dbReference type="Pfam" id="PF05703">
    <property type="entry name" value="Auxin_canalis"/>
    <property type="match status" value="1"/>
</dbReference>
<dbReference type="GO" id="GO:0010305">
    <property type="term" value="P:leaf vascular tissue pattern formation"/>
    <property type="evidence" value="ECO:0007669"/>
    <property type="project" value="TreeGrafter"/>
</dbReference>
<dbReference type="Pfam" id="PF08458">
    <property type="entry name" value="PH_2"/>
    <property type="match status" value="1"/>
</dbReference>
<dbReference type="InterPro" id="IPR040269">
    <property type="entry name" value="VAB"/>
</dbReference>
<dbReference type="Proteomes" id="UP000636709">
    <property type="component" value="Unassembled WGS sequence"/>
</dbReference>
<dbReference type="GO" id="GO:0010087">
    <property type="term" value="P:phloem or xylem histogenesis"/>
    <property type="evidence" value="ECO:0007669"/>
    <property type="project" value="TreeGrafter"/>
</dbReference>
<evidence type="ECO:0000313" key="4">
    <source>
        <dbReference type="Proteomes" id="UP000636709"/>
    </source>
</evidence>
<feature type="domain" description="VAN3-binding protein-like auxin canalisation" evidence="1">
    <location>
        <begin position="22"/>
        <end position="134"/>
    </location>
</feature>
<evidence type="ECO:0000313" key="3">
    <source>
        <dbReference type="EMBL" id="KAF8755828.1"/>
    </source>
</evidence>
<sequence>MKAILGGFLLSTLSVTGSQRRRRRAHAAVSVAQLAAAVAGMVSVCELRPPAAATTTRGADPGDGGRRMDAVLASAAALVATVCAEAAETGGANRARVAAAVRAGRESRDPGELLALTAAAATSLRGVAALKIRGADVRGIGGGNSVSIIRASMQKGTTLRVCLPCGRVRVRTAAIFLLGGKVVLRLEKKLLRGTFTTHKQYEISAVLGGGGGEAVVDGRRLFPLALRLSTLGGAATTVQLLFEHQAHCKAWTASIDGMLSEARTKVHRAHTMN</sequence>
<feature type="domain" description="Pleckstrin-like plant" evidence="2">
    <location>
        <begin position="159"/>
        <end position="261"/>
    </location>
</feature>
<proteinExistence type="predicted"/>
<protein>
    <submittedName>
        <fullName evidence="3">Uncharacterized protein</fullName>
    </submittedName>
</protein>
<dbReference type="InterPro" id="IPR013666">
    <property type="entry name" value="PH_pln"/>
</dbReference>
<dbReference type="InterPro" id="IPR008546">
    <property type="entry name" value="VAN3-bd-like_auxin_canal"/>
</dbReference>
<name>A0A835FHP8_9POAL</name>
<dbReference type="EMBL" id="JACEFO010000825">
    <property type="protein sequence ID" value="KAF8755828.1"/>
    <property type="molecule type" value="Genomic_DNA"/>
</dbReference>
<evidence type="ECO:0000259" key="1">
    <source>
        <dbReference type="Pfam" id="PF05703"/>
    </source>
</evidence>
<comment type="caution">
    <text evidence="3">The sequence shown here is derived from an EMBL/GenBank/DDBJ whole genome shotgun (WGS) entry which is preliminary data.</text>
</comment>
<dbReference type="OrthoDB" id="684573at2759"/>
<keyword evidence="4" id="KW-1185">Reference proteome</keyword>
<organism evidence="3 4">
    <name type="scientific">Digitaria exilis</name>
    <dbReference type="NCBI Taxonomy" id="1010633"/>
    <lineage>
        <taxon>Eukaryota</taxon>
        <taxon>Viridiplantae</taxon>
        <taxon>Streptophyta</taxon>
        <taxon>Embryophyta</taxon>
        <taxon>Tracheophyta</taxon>
        <taxon>Spermatophyta</taxon>
        <taxon>Magnoliopsida</taxon>
        <taxon>Liliopsida</taxon>
        <taxon>Poales</taxon>
        <taxon>Poaceae</taxon>
        <taxon>PACMAD clade</taxon>
        <taxon>Panicoideae</taxon>
        <taxon>Panicodae</taxon>
        <taxon>Paniceae</taxon>
        <taxon>Anthephorinae</taxon>
        <taxon>Digitaria</taxon>
    </lineage>
</organism>
<dbReference type="PANTHER" id="PTHR31351">
    <property type="entry name" value="EXPRESSED PROTEIN"/>
    <property type="match status" value="1"/>
</dbReference>
<dbReference type="AlphaFoldDB" id="A0A835FHP8"/>
<reference evidence="3" key="1">
    <citation type="submission" date="2020-07" db="EMBL/GenBank/DDBJ databases">
        <title>Genome sequence and genetic diversity analysis of an under-domesticated orphan crop, white fonio (Digitaria exilis).</title>
        <authorList>
            <person name="Bennetzen J.L."/>
            <person name="Chen S."/>
            <person name="Ma X."/>
            <person name="Wang X."/>
            <person name="Yssel A.E.J."/>
            <person name="Chaluvadi S.R."/>
            <person name="Johnson M."/>
            <person name="Gangashetty P."/>
            <person name="Hamidou F."/>
            <person name="Sanogo M.D."/>
            <person name="Zwaenepoel A."/>
            <person name="Wallace J."/>
            <person name="Van De Peer Y."/>
            <person name="Van Deynze A."/>
        </authorList>
    </citation>
    <scope>NUCLEOTIDE SEQUENCE</scope>
    <source>
        <tissue evidence="3">Leaves</tissue>
    </source>
</reference>
<dbReference type="PANTHER" id="PTHR31351:SF30">
    <property type="entry name" value="VAN3-BINDING PROTEIN-LIKE"/>
    <property type="match status" value="1"/>
</dbReference>